<evidence type="ECO:0000259" key="10">
    <source>
        <dbReference type="PROSITE" id="PS51864"/>
    </source>
</evidence>
<keyword evidence="12" id="KW-1185">Reference proteome</keyword>
<evidence type="ECO:0000256" key="1">
    <source>
        <dbReference type="ARBA" id="ARBA00022656"/>
    </source>
</evidence>
<dbReference type="AlphaFoldDB" id="A0A9X0DCL8"/>
<evidence type="ECO:0008006" key="13">
    <source>
        <dbReference type="Google" id="ProtNLM"/>
    </source>
</evidence>
<dbReference type="SUPFAM" id="SSF55486">
    <property type="entry name" value="Metalloproteases ('zincins'), catalytic domain"/>
    <property type="match status" value="1"/>
</dbReference>
<dbReference type="SMART" id="SM00254">
    <property type="entry name" value="ShKT"/>
    <property type="match status" value="1"/>
</dbReference>
<comment type="caution">
    <text evidence="7">Lacks conserved residue(s) required for the propagation of feature annotation.</text>
</comment>
<evidence type="ECO:0000313" key="11">
    <source>
        <dbReference type="EMBL" id="KAJ7393134.1"/>
    </source>
</evidence>
<dbReference type="PANTHER" id="PTHR10127">
    <property type="entry name" value="DISCOIDIN, CUB, EGF, LAMININ , AND ZINC METALLOPROTEASE DOMAIN CONTAINING"/>
    <property type="match status" value="1"/>
</dbReference>
<feature type="domain" description="Peptidase M12A" evidence="10">
    <location>
        <begin position="111"/>
        <end position="184"/>
    </location>
</feature>
<evidence type="ECO:0000256" key="7">
    <source>
        <dbReference type="PROSITE-ProRule" id="PRU01005"/>
    </source>
</evidence>
<dbReference type="Pfam" id="PF01400">
    <property type="entry name" value="Astacin"/>
    <property type="match status" value="1"/>
</dbReference>
<name>A0A9X0DCL8_9CNID</name>
<reference evidence="11" key="1">
    <citation type="submission" date="2023-01" db="EMBL/GenBank/DDBJ databases">
        <title>Genome assembly of the deep-sea coral Lophelia pertusa.</title>
        <authorList>
            <person name="Herrera S."/>
            <person name="Cordes E."/>
        </authorList>
    </citation>
    <scope>NUCLEOTIDE SEQUENCE</scope>
    <source>
        <strain evidence="11">USNM1676648</strain>
        <tissue evidence="11">Polyp</tissue>
    </source>
</reference>
<proteinExistence type="predicted"/>
<gene>
    <name evidence="11" type="ORF">OS493_008435</name>
</gene>
<evidence type="ECO:0000256" key="5">
    <source>
        <dbReference type="ARBA" id="ARBA00022833"/>
    </source>
</evidence>
<dbReference type="InterPro" id="IPR001506">
    <property type="entry name" value="Peptidase_M12A"/>
</dbReference>
<feature type="signal peptide" evidence="8">
    <location>
        <begin position="1"/>
        <end position="17"/>
    </location>
</feature>
<dbReference type="EMBL" id="MU825399">
    <property type="protein sequence ID" value="KAJ7393134.1"/>
    <property type="molecule type" value="Genomic_DNA"/>
</dbReference>
<keyword evidence="6" id="KW-0482">Metalloprotease</keyword>
<dbReference type="Gene3D" id="1.10.10.1870">
    <property type="entry name" value="ShTK domain-like"/>
    <property type="match status" value="1"/>
</dbReference>
<dbReference type="OrthoDB" id="291007at2759"/>
<evidence type="ECO:0000256" key="8">
    <source>
        <dbReference type="SAM" id="SignalP"/>
    </source>
</evidence>
<dbReference type="PANTHER" id="PTHR10127:SF780">
    <property type="entry name" value="METALLOENDOPEPTIDASE"/>
    <property type="match status" value="1"/>
</dbReference>
<protein>
    <recommendedName>
        <fullName evidence="13">Metalloendopeptidase</fullName>
    </recommendedName>
</protein>
<dbReference type="Gene3D" id="3.40.390.10">
    <property type="entry name" value="Collagenase (Catalytic Domain)"/>
    <property type="match status" value="1"/>
</dbReference>
<evidence type="ECO:0000256" key="2">
    <source>
        <dbReference type="ARBA" id="ARBA00022670"/>
    </source>
</evidence>
<dbReference type="Proteomes" id="UP001163046">
    <property type="component" value="Unassembled WGS sequence"/>
</dbReference>
<evidence type="ECO:0000259" key="9">
    <source>
        <dbReference type="PROSITE" id="PS51670"/>
    </source>
</evidence>
<dbReference type="GO" id="GO:0090729">
    <property type="term" value="F:toxin activity"/>
    <property type="evidence" value="ECO:0007669"/>
    <property type="project" value="UniProtKB-KW"/>
</dbReference>
<evidence type="ECO:0000313" key="12">
    <source>
        <dbReference type="Proteomes" id="UP001163046"/>
    </source>
</evidence>
<organism evidence="11 12">
    <name type="scientific">Desmophyllum pertusum</name>
    <dbReference type="NCBI Taxonomy" id="174260"/>
    <lineage>
        <taxon>Eukaryota</taxon>
        <taxon>Metazoa</taxon>
        <taxon>Cnidaria</taxon>
        <taxon>Anthozoa</taxon>
        <taxon>Hexacorallia</taxon>
        <taxon>Scleractinia</taxon>
        <taxon>Caryophylliina</taxon>
        <taxon>Caryophylliidae</taxon>
        <taxon>Desmophyllum</taxon>
    </lineage>
</organism>
<keyword evidence="4" id="KW-0378">Hydrolase</keyword>
<dbReference type="PROSITE" id="PS51864">
    <property type="entry name" value="ASTACIN"/>
    <property type="match status" value="1"/>
</dbReference>
<keyword evidence="2" id="KW-0645">Protease</keyword>
<keyword evidence="8" id="KW-0732">Signal</keyword>
<dbReference type="GO" id="GO:0004222">
    <property type="term" value="F:metalloendopeptidase activity"/>
    <property type="evidence" value="ECO:0007669"/>
    <property type="project" value="InterPro"/>
</dbReference>
<dbReference type="PROSITE" id="PS51670">
    <property type="entry name" value="SHKT"/>
    <property type="match status" value="1"/>
</dbReference>
<evidence type="ECO:0000256" key="6">
    <source>
        <dbReference type="ARBA" id="ARBA00023049"/>
    </source>
</evidence>
<keyword evidence="1" id="KW-0800">Toxin</keyword>
<evidence type="ECO:0000256" key="4">
    <source>
        <dbReference type="ARBA" id="ARBA00022801"/>
    </source>
</evidence>
<dbReference type="InterPro" id="IPR003582">
    <property type="entry name" value="ShKT_dom"/>
</dbReference>
<dbReference type="GO" id="GO:0006508">
    <property type="term" value="P:proteolysis"/>
    <property type="evidence" value="ECO:0007669"/>
    <property type="project" value="UniProtKB-KW"/>
</dbReference>
<evidence type="ECO:0000256" key="3">
    <source>
        <dbReference type="ARBA" id="ARBA00022723"/>
    </source>
</evidence>
<sequence>MKWLGVILLIGAVLVASENPDENEGIDDPDAFEGDIILTAEQRMAAEMGLDVDNPLGRGSARNKQWPGGVMFYVIDSSLYVHHGWEKLEAVKTSIFARGCWYTGIVAHEIGNKHNFRKYSKSTIDSLGTAYDYGSIMHYGGRAFTKNGKPTIVPVQSGATLGQRKGISDTDAKQMNLLYKEQCSGGGNGGGGSNCVDKHNSCPAWTKYCSSNNYVKANCKKTCKLC</sequence>
<accession>A0A9X0DCL8</accession>
<feature type="domain" description="ShKT" evidence="9">
    <location>
        <begin position="195"/>
        <end position="226"/>
    </location>
</feature>
<dbReference type="GO" id="GO:0046872">
    <property type="term" value="F:metal ion binding"/>
    <property type="evidence" value="ECO:0007669"/>
    <property type="project" value="UniProtKB-KW"/>
</dbReference>
<dbReference type="InterPro" id="IPR024079">
    <property type="entry name" value="MetalloPept_cat_dom_sf"/>
</dbReference>
<comment type="caution">
    <text evidence="11">The sequence shown here is derived from an EMBL/GenBank/DDBJ whole genome shotgun (WGS) entry which is preliminary data.</text>
</comment>
<feature type="chain" id="PRO_5040776877" description="Metalloendopeptidase" evidence="8">
    <location>
        <begin position="18"/>
        <end position="226"/>
    </location>
</feature>
<dbReference type="Pfam" id="PF01549">
    <property type="entry name" value="ShK"/>
    <property type="match status" value="1"/>
</dbReference>
<keyword evidence="5" id="KW-0862">Zinc</keyword>
<keyword evidence="3" id="KW-0479">Metal-binding</keyword>